<feature type="binding site" evidence="14">
    <location>
        <begin position="140"/>
        <end position="144"/>
    </location>
    <ligand>
        <name>D-ribulose 5-phosphate</name>
        <dbReference type="ChEBI" id="CHEBI:58121"/>
    </ligand>
</feature>
<sequence length="374" mass="41142">MALNTPEELINDIRLGKMVILMDDEDRENEGDLVMAAECVRPQDINFMITHARGLVCMPMSAERCEQLNLPLMVTDPGCQHGTNFTLSIEASEGVSTGISAADRAHTIRTAVALNAKPDDIVQPGHVFPLRAQKGGVLTRAGHTEAGCDLARLAGFEQAAVIVEIMNDDGTMARRPELEAFAQQHDIKIGTIADLIHYRVTNEKTIELIDEGTIQTEYGPFLLQRYRDTLFEDVHFVLKRGDINAETATLARVHVANTIRDVMLADVPESQGWNMQRALRAVAKADAGVIVLLAQQEGAEDLVYSSDLVMGRQSLPEVKEDRHTETNLSVGLGSQLLRAAGVGKMRLMSSPMKYNAISGFDLEVVEFVTYEQEN</sequence>
<organism evidence="16 17">
    <name type="scientific">BD1-7 clade bacterium</name>
    <dbReference type="NCBI Taxonomy" id="2029982"/>
    <lineage>
        <taxon>Bacteria</taxon>
        <taxon>Pseudomonadati</taxon>
        <taxon>Pseudomonadota</taxon>
        <taxon>Gammaproteobacteria</taxon>
        <taxon>Cellvibrionales</taxon>
        <taxon>Spongiibacteraceae</taxon>
        <taxon>BD1-7 clade</taxon>
    </lineage>
</organism>
<evidence type="ECO:0000256" key="2">
    <source>
        <dbReference type="ARBA" id="ARBA00001936"/>
    </source>
</evidence>
<accession>A0A5S9QF49</accession>
<comment type="pathway">
    <text evidence="4 14">Cofactor biosynthesis; riboflavin biosynthesis; 2-hydroxy-3-oxobutyl phosphate from D-ribulose 5-phosphate: step 1/1.</text>
</comment>
<dbReference type="GO" id="GO:0030145">
    <property type="term" value="F:manganese ion binding"/>
    <property type="evidence" value="ECO:0007669"/>
    <property type="project" value="UniProtKB-UniRule"/>
</dbReference>
<evidence type="ECO:0000259" key="15">
    <source>
        <dbReference type="Pfam" id="PF00925"/>
    </source>
</evidence>
<feature type="binding site" evidence="14">
    <location>
        <position position="143"/>
    </location>
    <ligand>
        <name>Mg(2+)</name>
        <dbReference type="ChEBI" id="CHEBI:18420"/>
        <label>2</label>
    </ligand>
</feature>
<comment type="cofactor">
    <cofactor evidence="14">
        <name>Mg(2+)</name>
        <dbReference type="ChEBI" id="CHEBI:18420"/>
    </cofactor>
    <cofactor evidence="14">
        <name>Mn(2+)</name>
        <dbReference type="ChEBI" id="CHEBI:29035"/>
    </cofactor>
    <text evidence="14">Binds 2 divalent metal cations per subunit. Magnesium or manganese.</text>
</comment>
<evidence type="ECO:0000313" key="17">
    <source>
        <dbReference type="Proteomes" id="UP000441399"/>
    </source>
</evidence>
<evidence type="ECO:0000256" key="9">
    <source>
        <dbReference type="ARBA" id="ARBA00022619"/>
    </source>
</evidence>
<dbReference type="InterPro" id="IPR000422">
    <property type="entry name" value="DHBP_synthase_RibB"/>
</dbReference>
<dbReference type="Gene3D" id="3.40.50.10990">
    <property type="entry name" value="GTP cyclohydrolase II"/>
    <property type="match status" value="1"/>
</dbReference>
<dbReference type="GO" id="GO:0008686">
    <property type="term" value="F:3,4-dihydroxy-2-butanone-4-phosphate synthase activity"/>
    <property type="evidence" value="ECO:0007669"/>
    <property type="project" value="UniProtKB-UniRule"/>
</dbReference>
<comment type="subunit">
    <text evidence="14">Homodimer.</text>
</comment>
<feature type="binding site" evidence="14">
    <location>
        <position position="28"/>
    </location>
    <ligand>
        <name>Mg(2+)</name>
        <dbReference type="ChEBI" id="CHEBI:18420"/>
        <label>2</label>
    </ligand>
</feature>
<name>A0A5S9QF49_9GAMM</name>
<dbReference type="PANTHER" id="PTHR21327:SF34">
    <property type="entry name" value="3,4-DIHYDROXY-2-BUTANONE 4-PHOSPHATE SYNTHASE"/>
    <property type="match status" value="1"/>
</dbReference>
<dbReference type="InterPro" id="IPR032677">
    <property type="entry name" value="GTP_cyclohydro_II"/>
</dbReference>
<comment type="function">
    <text evidence="3 14">Catalyzes the conversion of D-ribulose 5-phosphate to formate and 3,4-dihydroxy-2-butanone 4-phosphate.</text>
</comment>
<dbReference type="PANTHER" id="PTHR21327">
    <property type="entry name" value="GTP CYCLOHYDROLASE II-RELATED"/>
    <property type="match status" value="1"/>
</dbReference>
<dbReference type="UniPathway" id="UPA00275">
    <property type="reaction ID" value="UER00399"/>
</dbReference>
<dbReference type="NCBIfam" id="TIGR00506">
    <property type="entry name" value="ribB"/>
    <property type="match status" value="1"/>
</dbReference>
<dbReference type="SUPFAM" id="SSF55821">
    <property type="entry name" value="YrdC/RibB"/>
    <property type="match status" value="1"/>
</dbReference>
<evidence type="ECO:0000256" key="5">
    <source>
        <dbReference type="ARBA" id="ARBA00005520"/>
    </source>
</evidence>
<dbReference type="EC" id="4.1.99.12" evidence="7 14"/>
<dbReference type="GO" id="GO:0003935">
    <property type="term" value="F:GTP cyclohydrolase II activity"/>
    <property type="evidence" value="ECO:0007669"/>
    <property type="project" value="TreeGrafter"/>
</dbReference>
<dbReference type="EMBL" id="CACSIO010000023">
    <property type="protein sequence ID" value="CAA0117146.1"/>
    <property type="molecule type" value="Genomic_DNA"/>
</dbReference>
<dbReference type="PIRSF" id="PIRSF001259">
    <property type="entry name" value="RibA"/>
    <property type="match status" value="1"/>
</dbReference>
<keyword evidence="9 14" id="KW-0686">Riboflavin biosynthesis</keyword>
<evidence type="ECO:0000256" key="6">
    <source>
        <dbReference type="ARBA" id="ARBA00008976"/>
    </source>
</evidence>
<evidence type="ECO:0000256" key="4">
    <source>
        <dbReference type="ARBA" id="ARBA00004904"/>
    </source>
</evidence>
<feature type="binding site" evidence="14">
    <location>
        <position position="32"/>
    </location>
    <ligand>
        <name>D-ribulose 5-phosphate</name>
        <dbReference type="ChEBI" id="CHEBI:58121"/>
    </ligand>
</feature>
<comment type="similarity">
    <text evidence="14">Belongs to the DHBP synthase family.</text>
</comment>
<evidence type="ECO:0000256" key="11">
    <source>
        <dbReference type="ARBA" id="ARBA00022842"/>
    </source>
</evidence>
<reference evidence="16 17" key="1">
    <citation type="submission" date="2019-11" db="EMBL/GenBank/DDBJ databases">
        <authorList>
            <person name="Holert J."/>
        </authorList>
    </citation>
    <scope>NUCLEOTIDE SEQUENCE [LARGE SCALE GENOMIC DNA]</scope>
    <source>
        <strain evidence="16">SB11_3</strain>
    </source>
</reference>
<evidence type="ECO:0000256" key="13">
    <source>
        <dbReference type="ARBA" id="ARBA00023239"/>
    </source>
</evidence>
<dbReference type="AlphaFoldDB" id="A0A5S9QF49"/>
<gene>
    <name evidence="16" type="primary">ribBA</name>
    <name evidence="14" type="synonym">ribB</name>
    <name evidence="16" type="ORF">OPDIPICF_02036</name>
</gene>
<keyword evidence="10 14" id="KW-0479">Metal-binding</keyword>
<evidence type="ECO:0000256" key="14">
    <source>
        <dbReference type="HAMAP-Rule" id="MF_00180"/>
    </source>
</evidence>
<keyword evidence="17" id="KW-1185">Reference proteome</keyword>
<comment type="catalytic activity">
    <reaction evidence="1 14">
        <text>D-ribulose 5-phosphate = (2S)-2-hydroxy-3-oxobutyl phosphate + formate + H(+)</text>
        <dbReference type="Rhea" id="RHEA:18457"/>
        <dbReference type="ChEBI" id="CHEBI:15378"/>
        <dbReference type="ChEBI" id="CHEBI:15740"/>
        <dbReference type="ChEBI" id="CHEBI:58121"/>
        <dbReference type="ChEBI" id="CHEBI:58830"/>
        <dbReference type="EC" id="4.1.99.12"/>
    </reaction>
</comment>
<evidence type="ECO:0000256" key="10">
    <source>
        <dbReference type="ARBA" id="ARBA00022723"/>
    </source>
</evidence>
<feature type="site" description="Essential for catalytic activity" evidence="14">
    <location>
        <position position="126"/>
    </location>
</feature>
<dbReference type="NCBIfam" id="NF010626">
    <property type="entry name" value="PRK14019.1"/>
    <property type="match status" value="1"/>
</dbReference>
<feature type="binding site" evidence="14">
    <location>
        <position position="28"/>
    </location>
    <ligand>
        <name>Mg(2+)</name>
        <dbReference type="ChEBI" id="CHEBI:18420"/>
        <label>1</label>
    </ligand>
</feature>
<dbReference type="Pfam" id="PF00925">
    <property type="entry name" value="GTP_cyclohydro2"/>
    <property type="match status" value="1"/>
</dbReference>
<comment type="similarity">
    <text evidence="5">In the N-terminal section; belongs to the DHBP synthase family.</text>
</comment>
<protein>
    <recommendedName>
        <fullName evidence="8 14">3,4-dihydroxy-2-butanone 4-phosphate synthase</fullName>
        <shortName evidence="14">DHBP synthase</shortName>
        <ecNumber evidence="7 14">4.1.99.12</ecNumber>
    </recommendedName>
</protein>
<dbReference type="HAMAP" id="MF_00180">
    <property type="entry name" value="RibB"/>
    <property type="match status" value="1"/>
</dbReference>
<dbReference type="GO" id="GO:0000287">
    <property type="term" value="F:magnesium ion binding"/>
    <property type="evidence" value="ECO:0007669"/>
    <property type="project" value="UniProtKB-UniRule"/>
</dbReference>
<dbReference type="GO" id="GO:0009231">
    <property type="term" value="P:riboflavin biosynthetic process"/>
    <property type="evidence" value="ECO:0007669"/>
    <property type="project" value="UniProtKB-UniRule"/>
</dbReference>
<keyword evidence="12 14" id="KW-0464">Manganese</keyword>
<dbReference type="InterPro" id="IPR036144">
    <property type="entry name" value="RibA-like_sf"/>
</dbReference>
<dbReference type="GO" id="GO:0005829">
    <property type="term" value="C:cytosol"/>
    <property type="evidence" value="ECO:0007669"/>
    <property type="project" value="TreeGrafter"/>
</dbReference>
<dbReference type="InterPro" id="IPR017945">
    <property type="entry name" value="DHBP_synth_RibB-like_a/b_dom"/>
</dbReference>
<evidence type="ECO:0000313" key="16">
    <source>
        <dbReference type="EMBL" id="CAA0117146.1"/>
    </source>
</evidence>
<feature type="binding site" evidence="14">
    <location>
        <begin position="27"/>
        <end position="28"/>
    </location>
    <ligand>
        <name>D-ribulose 5-phosphate</name>
        <dbReference type="ChEBI" id="CHEBI:58121"/>
    </ligand>
</feature>
<evidence type="ECO:0000256" key="12">
    <source>
        <dbReference type="ARBA" id="ARBA00023211"/>
    </source>
</evidence>
<dbReference type="Pfam" id="PF00926">
    <property type="entry name" value="DHBP_synthase"/>
    <property type="match status" value="1"/>
</dbReference>
<dbReference type="Proteomes" id="UP000441399">
    <property type="component" value="Unassembled WGS sequence"/>
</dbReference>
<keyword evidence="13 14" id="KW-0456">Lyase</keyword>
<comment type="cofactor">
    <cofactor evidence="2">
        <name>Mn(2+)</name>
        <dbReference type="ChEBI" id="CHEBI:29035"/>
    </cofactor>
</comment>
<proteinExistence type="inferred from homology"/>
<evidence type="ECO:0000256" key="1">
    <source>
        <dbReference type="ARBA" id="ARBA00000141"/>
    </source>
</evidence>
<dbReference type="Gene3D" id="3.90.870.10">
    <property type="entry name" value="DHBP synthase"/>
    <property type="match status" value="1"/>
</dbReference>
<comment type="similarity">
    <text evidence="6">In the C-terminal section; belongs to the GTP cyclohydrolase II family.</text>
</comment>
<evidence type="ECO:0000256" key="8">
    <source>
        <dbReference type="ARBA" id="ARBA00018836"/>
    </source>
</evidence>
<evidence type="ECO:0000256" key="3">
    <source>
        <dbReference type="ARBA" id="ARBA00002284"/>
    </source>
</evidence>
<dbReference type="FunFam" id="3.90.870.10:FF:000001">
    <property type="entry name" value="Riboflavin biosynthesis protein RibBA"/>
    <property type="match status" value="1"/>
</dbReference>
<feature type="domain" description="GTP cyclohydrolase II" evidence="15">
    <location>
        <begin position="211"/>
        <end position="368"/>
    </location>
</feature>
<dbReference type="OrthoDB" id="9793111at2"/>
<evidence type="ECO:0000256" key="7">
    <source>
        <dbReference type="ARBA" id="ARBA00012153"/>
    </source>
</evidence>
<dbReference type="SUPFAM" id="SSF142695">
    <property type="entry name" value="RibA-like"/>
    <property type="match status" value="1"/>
</dbReference>
<feature type="site" description="Essential for catalytic activity" evidence="14">
    <location>
        <position position="164"/>
    </location>
</feature>
<keyword evidence="11 14" id="KW-0460">Magnesium</keyword>